<keyword evidence="3" id="KW-1185">Reference proteome</keyword>
<feature type="region of interest" description="Disordered" evidence="1">
    <location>
        <begin position="69"/>
        <end position="140"/>
    </location>
</feature>
<feature type="compositionally biased region" description="Polar residues" evidence="1">
    <location>
        <begin position="69"/>
        <end position="84"/>
    </location>
</feature>
<comment type="caution">
    <text evidence="2">The sequence shown here is derived from an EMBL/GenBank/DDBJ whole genome shotgun (WGS) entry which is preliminary data.</text>
</comment>
<accession>A0A9Q3BKJ5</accession>
<protein>
    <submittedName>
        <fullName evidence="2">Uncharacterized protein</fullName>
    </submittedName>
</protein>
<evidence type="ECO:0000256" key="1">
    <source>
        <dbReference type="SAM" id="MobiDB-lite"/>
    </source>
</evidence>
<gene>
    <name evidence="2" type="ORF">O181_006468</name>
</gene>
<feature type="compositionally biased region" description="Basic residues" evidence="1">
    <location>
        <begin position="103"/>
        <end position="122"/>
    </location>
</feature>
<proteinExistence type="predicted"/>
<dbReference type="EMBL" id="AVOT02001385">
    <property type="protein sequence ID" value="MBW0466753.1"/>
    <property type="molecule type" value="Genomic_DNA"/>
</dbReference>
<feature type="compositionally biased region" description="Polar residues" evidence="1">
    <location>
        <begin position="123"/>
        <end position="140"/>
    </location>
</feature>
<dbReference type="AlphaFoldDB" id="A0A9Q3BKJ5"/>
<sequence>MDNKRFILASCWEELVEGFQKTCLKEIPFKYLIVITKGWNPNMQLKVLEERASRIRENEATIQYIEKQPNQTENTLIPTGSQVLNLPDSPVASHHSGTIRSVAKSHHSSQRHVFSRRRHGSKGKTQLLSTRGRNSWNKWP</sequence>
<organism evidence="2 3">
    <name type="scientific">Austropuccinia psidii MF-1</name>
    <dbReference type="NCBI Taxonomy" id="1389203"/>
    <lineage>
        <taxon>Eukaryota</taxon>
        <taxon>Fungi</taxon>
        <taxon>Dikarya</taxon>
        <taxon>Basidiomycota</taxon>
        <taxon>Pucciniomycotina</taxon>
        <taxon>Pucciniomycetes</taxon>
        <taxon>Pucciniales</taxon>
        <taxon>Sphaerophragmiaceae</taxon>
        <taxon>Austropuccinia</taxon>
    </lineage>
</organism>
<dbReference type="Proteomes" id="UP000765509">
    <property type="component" value="Unassembled WGS sequence"/>
</dbReference>
<evidence type="ECO:0000313" key="2">
    <source>
        <dbReference type="EMBL" id="MBW0466753.1"/>
    </source>
</evidence>
<evidence type="ECO:0000313" key="3">
    <source>
        <dbReference type="Proteomes" id="UP000765509"/>
    </source>
</evidence>
<name>A0A9Q3BKJ5_9BASI</name>
<reference evidence="2" key="1">
    <citation type="submission" date="2021-03" db="EMBL/GenBank/DDBJ databases">
        <title>Draft genome sequence of rust myrtle Austropuccinia psidii MF-1, a brazilian biotype.</title>
        <authorList>
            <person name="Quecine M.C."/>
            <person name="Pachon D.M.R."/>
            <person name="Bonatelli M.L."/>
            <person name="Correr F.H."/>
            <person name="Franceschini L.M."/>
            <person name="Leite T.F."/>
            <person name="Margarido G.R.A."/>
            <person name="Almeida C.A."/>
            <person name="Ferrarezi J.A."/>
            <person name="Labate C.A."/>
        </authorList>
    </citation>
    <scope>NUCLEOTIDE SEQUENCE</scope>
    <source>
        <strain evidence="2">MF-1</strain>
    </source>
</reference>